<dbReference type="InterPro" id="IPR003812">
    <property type="entry name" value="Fido"/>
</dbReference>
<dbReference type="PANTHER" id="PTHR39426:SF1">
    <property type="entry name" value="HOMOLOGY TO DEATH-ON-CURING PROTEIN OF PHAGE P1"/>
    <property type="match status" value="1"/>
</dbReference>
<evidence type="ECO:0000313" key="3">
    <source>
        <dbReference type="Proteomes" id="UP000427108"/>
    </source>
</evidence>
<gene>
    <name evidence="2" type="ORF">GJ746_24705</name>
</gene>
<dbReference type="InterPro" id="IPR053737">
    <property type="entry name" value="Type_II_TA_Toxin"/>
</dbReference>
<dbReference type="PANTHER" id="PTHR39426">
    <property type="entry name" value="HOMOLOGY TO DEATH-ON-CURING PROTEIN OF PHAGE P1"/>
    <property type="match status" value="1"/>
</dbReference>
<reference evidence="2 3" key="1">
    <citation type="submission" date="2019-11" db="EMBL/GenBank/DDBJ databases">
        <title>Isolation and Application of One Kind of P-Hydroxybenzoic Acid Degrading Bacterium in Mitigating Cropping Obstacle of Cucumber.</title>
        <authorList>
            <person name="Wu F."/>
            <person name="An Y."/>
        </authorList>
    </citation>
    <scope>NUCLEOTIDE SEQUENCE [LARGE SCALE GENOMIC DNA]</scope>
    <source>
        <strain evidence="2 3">P620</strain>
    </source>
</reference>
<dbReference type="Proteomes" id="UP000427108">
    <property type="component" value="Chromosome"/>
</dbReference>
<organism evidence="2 3">
    <name type="scientific">Klebsiella oxytoca</name>
    <dbReference type="NCBI Taxonomy" id="571"/>
    <lineage>
        <taxon>Bacteria</taxon>
        <taxon>Pseudomonadati</taxon>
        <taxon>Pseudomonadota</taxon>
        <taxon>Gammaproteobacteria</taxon>
        <taxon>Enterobacterales</taxon>
        <taxon>Enterobacteriaceae</taxon>
        <taxon>Klebsiella/Raoultella group</taxon>
        <taxon>Klebsiella</taxon>
    </lineage>
</organism>
<dbReference type="OrthoDB" id="9802752at2"/>
<sequence length="155" mass="17590">MEELRFNYFDIEHAITVHDWIIVKSGGFEGIRDIGILESALDHIQNDWYYPGFVDKLAHLFFAINKFHAFNDGNKRSSIALSTYFLEINGLGHCVNFFAQEMENIAVWVADGAIEKELLGAIIHDLVLCEELLESTKLEIALAVSAYEARKAEQP</sequence>
<dbReference type="PROSITE" id="PS51459">
    <property type="entry name" value="FIDO"/>
    <property type="match status" value="1"/>
</dbReference>
<dbReference type="Gene3D" id="1.20.120.1870">
    <property type="entry name" value="Fic/DOC protein, Fido domain"/>
    <property type="match status" value="1"/>
</dbReference>
<dbReference type="SUPFAM" id="SSF140931">
    <property type="entry name" value="Fic-like"/>
    <property type="match status" value="1"/>
</dbReference>
<dbReference type="AlphaFoldDB" id="A0A6B8N366"/>
<accession>A0A6B8N366</accession>
<dbReference type="InterPro" id="IPR006440">
    <property type="entry name" value="Doc"/>
</dbReference>
<protein>
    <submittedName>
        <fullName evidence="2">Type II toxin-antitoxin system death-on-curing family toxin</fullName>
    </submittedName>
</protein>
<dbReference type="Pfam" id="PF02661">
    <property type="entry name" value="Fic"/>
    <property type="match status" value="1"/>
</dbReference>
<dbReference type="GO" id="GO:0016301">
    <property type="term" value="F:kinase activity"/>
    <property type="evidence" value="ECO:0007669"/>
    <property type="project" value="InterPro"/>
</dbReference>
<dbReference type="RefSeq" id="WP_154682523.1">
    <property type="nucleotide sequence ID" value="NZ_CP046115.1"/>
</dbReference>
<dbReference type="NCBIfam" id="TIGR01550">
    <property type="entry name" value="DOC_P1"/>
    <property type="match status" value="1"/>
</dbReference>
<feature type="domain" description="Fido" evidence="1">
    <location>
        <begin position="9"/>
        <end position="125"/>
    </location>
</feature>
<dbReference type="EMBL" id="CP046115">
    <property type="protein sequence ID" value="QGN40317.1"/>
    <property type="molecule type" value="Genomic_DNA"/>
</dbReference>
<name>A0A6B8N366_KLEOX</name>
<evidence type="ECO:0000259" key="1">
    <source>
        <dbReference type="PROSITE" id="PS51459"/>
    </source>
</evidence>
<proteinExistence type="predicted"/>
<dbReference type="InterPro" id="IPR036597">
    <property type="entry name" value="Fido-like_dom_sf"/>
</dbReference>
<evidence type="ECO:0000313" key="2">
    <source>
        <dbReference type="EMBL" id="QGN40317.1"/>
    </source>
</evidence>